<organism evidence="2 3">
    <name type="scientific">Imperialibacter roseus</name>
    <dbReference type="NCBI Taxonomy" id="1324217"/>
    <lineage>
        <taxon>Bacteria</taxon>
        <taxon>Pseudomonadati</taxon>
        <taxon>Bacteroidota</taxon>
        <taxon>Cytophagia</taxon>
        <taxon>Cytophagales</taxon>
        <taxon>Flammeovirgaceae</taxon>
        <taxon>Imperialibacter</taxon>
    </lineage>
</organism>
<accession>A0ABZ0ILD6</accession>
<evidence type="ECO:0000313" key="3">
    <source>
        <dbReference type="Proteomes" id="UP001302349"/>
    </source>
</evidence>
<sequence>MHSFSRRLLSALTLLTALSMCFELQAQSGKALGKKESKEWFKERKWLSNDNLVPHKSIDQQELARQYSAHKDWWDKAFAYMQRDDLASIKPGRYPIDGENVFVIVSDGPTKELAKTKYESHKVYADIHYVFDGKEKIGIAPVEGSTVTEPYDAEKEIMFHEAKGKYYEENPETFFVVFPGKDAHRPGVKVEGYDTVKKIVIKVRAGG</sequence>
<protein>
    <submittedName>
        <fullName evidence="2">YhcH/YjgK/YiaL family protein</fullName>
    </submittedName>
</protein>
<keyword evidence="1" id="KW-0732">Signal</keyword>
<feature type="signal peptide" evidence="1">
    <location>
        <begin position="1"/>
        <end position="26"/>
    </location>
</feature>
<evidence type="ECO:0000256" key="1">
    <source>
        <dbReference type="SAM" id="SignalP"/>
    </source>
</evidence>
<dbReference type="EMBL" id="CP136051">
    <property type="protein sequence ID" value="WOK05135.1"/>
    <property type="molecule type" value="Genomic_DNA"/>
</dbReference>
<feature type="chain" id="PRO_5047352813" evidence="1">
    <location>
        <begin position="27"/>
        <end position="207"/>
    </location>
</feature>
<dbReference type="PANTHER" id="PTHR34986:SF1">
    <property type="entry name" value="PROTEIN YIAL"/>
    <property type="match status" value="1"/>
</dbReference>
<dbReference type="RefSeq" id="WP_317487927.1">
    <property type="nucleotide sequence ID" value="NZ_CP136051.1"/>
</dbReference>
<proteinExistence type="predicted"/>
<reference evidence="2 3" key="1">
    <citation type="journal article" date="2023" name="Microbiol. Resour. Announc.">
        <title>Complete Genome Sequence of Imperialibacter roseus strain P4T.</title>
        <authorList>
            <person name="Tizabi D.R."/>
            <person name="Bachvaroff T."/>
            <person name="Hill R.T."/>
        </authorList>
    </citation>
    <scope>NUCLEOTIDE SEQUENCE [LARGE SCALE GENOMIC DNA]</scope>
    <source>
        <strain evidence="2 3">P4T</strain>
    </source>
</reference>
<dbReference type="SUPFAM" id="SSF51197">
    <property type="entry name" value="Clavaminate synthase-like"/>
    <property type="match status" value="1"/>
</dbReference>
<dbReference type="PANTHER" id="PTHR34986">
    <property type="entry name" value="EVOLVED BETA-GALACTOSIDASE SUBUNIT BETA"/>
    <property type="match status" value="1"/>
</dbReference>
<keyword evidence="3" id="KW-1185">Reference proteome</keyword>
<name>A0ABZ0ILD6_9BACT</name>
<dbReference type="NCBIfam" id="TIGR00022">
    <property type="entry name" value="YhcH/YjgK/YiaL family protein"/>
    <property type="match status" value="1"/>
</dbReference>
<dbReference type="Gene3D" id="2.60.120.370">
    <property type="entry name" value="YhcH/YjgK/YiaL"/>
    <property type="match status" value="1"/>
</dbReference>
<dbReference type="InterPro" id="IPR037012">
    <property type="entry name" value="NanQ/TabA/YiaL_sf"/>
</dbReference>
<dbReference type="InterPro" id="IPR004375">
    <property type="entry name" value="NanQ/TabA/YiaL"/>
</dbReference>
<dbReference type="Pfam" id="PF04074">
    <property type="entry name" value="DUF386"/>
    <property type="match status" value="1"/>
</dbReference>
<evidence type="ECO:0000313" key="2">
    <source>
        <dbReference type="EMBL" id="WOK05135.1"/>
    </source>
</evidence>
<gene>
    <name evidence="2" type="ORF">RT717_18800</name>
</gene>
<dbReference type="Proteomes" id="UP001302349">
    <property type="component" value="Chromosome"/>
</dbReference>